<evidence type="ECO:0000313" key="15">
    <source>
        <dbReference type="Proteomes" id="UP001530400"/>
    </source>
</evidence>
<dbReference type="Proteomes" id="UP001530400">
    <property type="component" value="Unassembled WGS sequence"/>
</dbReference>
<evidence type="ECO:0000256" key="9">
    <source>
        <dbReference type="ARBA" id="ARBA00023128"/>
    </source>
</evidence>
<comment type="caution">
    <text evidence="14">The sequence shown here is derived from an EMBL/GenBank/DDBJ whole genome shotgun (WGS) entry which is preliminary data.</text>
</comment>
<protein>
    <recommendedName>
        <fullName evidence="13">EF-hand domain-containing protein</fullName>
    </recommendedName>
</protein>
<comment type="subcellular location">
    <subcellularLocation>
        <location evidence="1">Mitochondrion outer membrane</location>
        <topology evidence="1">Single-pass type IV membrane protein</topology>
    </subcellularLocation>
</comment>
<evidence type="ECO:0000256" key="4">
    <source>
        <dbReference type="ARBA" id="ARBA00022723"/>
    </source>
</evidence>
<evidence type="ECO:0000256" key="7">
    <source>
        <dbReference type="ARBA" id="ARBA00022837"/>
    </source>
</evidence>
<comment type="similarity">
    <text evidence="2">Belongs to the mitochondrial Rho GTPase family.</text>
</comment>
<feature type="domain" description="EF-hand" evidence="13">
    <location>
        <begin position="460"/>
        <end position="495"/>
    </location>
</feature>
<evidence type="ECO:0000256" key="1">
    <source>
        <dbReference type="ARBA" id="ARBA00004200"/>
    </source>
</evidence>
<dbReference type="InterPro" id="IPR001806">
    <property type="entry name" value="Small_GTPase"/>
</dbReference>
<evidence type="ECO:0000256" key="3">
    <source>
        <dbReference type="ARBA" id="ARBA00022692"/>
    </source>
</evidence>
<dbReference type="PANTHER" id="PTHR46819">
    <property type="entry name" value="EF-HAND CALCIUM-BINDING DOMAIN-CONTAINING PROTEIN 7"/>
    <property type="match status" value="1"/>
</dbReference>
<gene>
    <name evidence="14" type="ORF">ACHAWO_012870</name>
</gene>
<dbReference type="Gene3D" id="1.10.238.10">
    <property type="entry name" value="EF-hand"/>
    <property type="match status" value="2"/>
</dbReference>
<evidence type="ECO:0000256" key="11">
    <source>
        <dbReference type="SAM" id="MobiDB-lite"/>
    </source>
</evidence>
<dbReference type="GO" id="GO:0005741">
    <property type="term" value="C:mitochondrial outer membrane"/>
    <property type="evidence" value="ECO:0007669"/>
    <property type="project" value="UniProtKB-SubCell"/>
</dbReference>
<feature type="compositionally biased region" description="Low complexity" evidence="11">
    <location>
        <begin position="548"/>
        <end position="559"/>
    </location>
</feature>
<dbReference type="PROSITE" id="PS51419">
    <property type="entry name" value="RAB"/>
    <property type="match status" value="1"/>
</dbReference>
<dbReference type="InterPro" id="IPR027417">
    <property type="entry name" value="P-loop_NTPase"/>
</dbReference>
<sequence>MTGSYWNAWQRDGMHLLTAYSKQDDYVPSSIQKEALLNRLVTGMNNGEESGAAKELLLENANHNLSEGGGDKAIFVKAVGEFLRSFESVGKSSLVSTFVSRHFSELVPPIITRVRIPPDAQLANCTSTIIDTQEGDVALSDALSLSNARLGSRGSLASISADSISSWDKKNTDEQILVSSTKRPPAAALLAAGSPFRNVDAIILVYDLDRSETFDRLSSHWLPLIDKCYDGDMPVIIAGNKMDLQSSSAMASASTDNQHITGSRQDIISLLKQFMFVRQCIKCSAKNLLNIDEVFKKAQQAVLYPINPLYDLNTGRLTAACTRALSRIFRIFDKDSDGLLSDAELNAFQQEVWGVTLMERDVSSWKKVVVEHDSFSRMGDEASGESAAKPVLREGKFTLQGFLTIFDVFISQNRLEVPWKVLRSFGHADDLNFNLVIPSTLSECDDFTNIVVSKWRLSDEEKSFLANLFDRYDSDKDGVLATDETRKVFSVLSNPLPPWSERGKGLFDGCPSLPRIENEGTSPSSSMIGVPFDTALEMSPLPTSTQESSPDSPSMLSASGITISSSPLPSVDVSKDTTPPSGSLGLRPISFLMWMNHWHMLCIVSPSVFRLELYRLGYVCNVTPKDVPGSSACRMQTKQGLPRVVAPGFDIPSLFVRALVIGGKSSGSDSLIRKLHGESNAIDTMLDHPETSCSVSKLLLPKHSSKNDAANVETAVHLIITHVLLNESPNSVTDEQEKLVTLLQEGVYDMAVLVYNSPETFNTVKSFDKAVMNYKMPKIFVSTAPIQESAAIDYCEDNRLEVPCVTDVDQSQLDPTFIEYLIRYVQKPRRNTSKRRKLLWLGGLVTAGITVVIGLTIGRKKNAGNDKGWFKCLLDLMSF</sequence>
<keyword evidence="9" id="KW-0496">Mitochondrion</keyword>
<keyword evidence="10 12" id="KW-0472">Membrane</keyword>
<dbReference type="Gene3D" id="3.40.50.300">
    <property type="entry name" value="P-loop containing nucleotide triphosphate hydrolases"/>
    <property type="match status" value="1"/>
</dbReference>
<keyword evidence="4" id="KW-0479">Metal-binding</keyword>
<dbReference type="EMBL" id="JALLPJ020000768">
    <property type="protein sequence ID" value="KAL3783399.1"/>
    <property type="molecule type" value="Genomic_DNA"/>
</dbReference>
<keyword evidence="3 12" id="KW-0812">Transmembrane</keyword>
<dbReference type="Pfam" id="PF08356">
    <property type="entry name" value="EF_assoc_2"/>
    <property type="match status" value="1"/>
</dbReference>
<evidence type="ECO:0000256" key="6">
    <source>
        <dbReference type="ARBA" id="ARBA00022787"/>
    </source>
</evidence>
<feature type="region of interest" description="Disordered" evidence="11">
    <location>
        <begin position="539"/>
        <end position="559"/>
    </location>
</feature>
<evidence type="ECO:0000259" key="13">
    <source>
        <dbReference type="PROSITE" id="PS50222"/>
    </source>
</evidence>
<keyword evidence="5" id="KW-0677">Repeat</keyword>
<evidence type="ECO:0000256" key="8">
    <source>
        <dbReference type="ARBA" id="ARBA00022989"/>
    </source>
</evidence>
<dbReference type="SMART" id="SM00174">
    <property type="entry name" value="RHO"/>
    <property type="match status" value="1"/>
</dbReference>
<dbReference type="GO" id="GO:0046872">
    <property type="term" value="F:metal ion binding"/>
    <property type="evidence" value="ECO:0007669"/>
    <property type="project" value="UniProtKB-KW"/>
</dbReference>
<dbReference type="Pfam" id="PF00071">
    <property type="entry name" value="Ras"/>
    <property type="match status" value="1"/>
</dbReference>
<organism evidence="14 15">
    <name type="scientific">Cyclotella atomus</name>
    <dbReference type="NCBI Taxonomy" id="382360"/>
    <lineage>
        <taxon>Eukaryota</taxon>
        <taxon>Sar</taxon>
        <taxon>Stramenopiles</taxon>
        <taxon>Ochrophyta</taxon>
        <taxon>Bacillariophyta</taxon>
        <taxon>Coscinodiscophyceae</taxon>
        <taxon>Thalassiosirophycidae</taxon>
        <taxon>Stephanodiscales</taxon>
        <taxon>Stephanodiscaceae</taxon>
        <taxon>Cyclotella</taxon>
    </lineage>
</organism>
<evidence type="ECO:0000256" key="5">
    <source>
        <dbReference type="ARBA" id="ARBA00022737"/>
    </source>
</evidence>
<evidence type="ECO:0000313" key="14">
    <source>
        <dbReference type="EMBL" id="KAL3783399.1"/>
    </source>
</evidence>
<dbReference type="InterPro" id="IPR002048">
    <property type="entry name" value="EF_hand_dom"/>
</dbReference>
<dbReference type="PROSITE" id="PS50222">
    <property type="entry name" value="EF_HAND_2"/>
    <property type="match status" value="1"/>
</dbReference>
<evidence type="ECO:0000256" key="2">
    <source>
        <dbReference type="ARBA" id="ARBA00007981"/>
    </source>
</evidence>
<dbReference type="SUPFAM" id="SSF47473">
    <property type="entry name" value="EF-hand"/>
    <property type="match status" value="1"/>
</dbReference>
<evidence type="ECO:0000256" key="12">
    <source>
        <dbReference type="SAM" id="Phobius"/>
    </source>
</evidence>
<feature type="transmembrane region" description="Helical" evidence="12">
    <location>
        <begin position="838"/>
        <end position="857"/>
    </location>
</feature>
<dbReference type="SUPFAM" id="SSF52540">
    <property type="entry name" value="P-loop containing nucleoside triphosphate hydrolases"/>
    <property type="match status" value="1"/>
</dbReference>
<dbReference type="PROSITE" id="PS00018">
    <property type="entry name" value="EF_HAND_1"/>
    <property type="match status" value="1"/>
</dbReference>
<keyword evidence="6" id="KW-1000">Mitochondrion outer membrane</keyword>
<reference evidence="14 15" key="1">
    <citation type="submission" date="2024-10" db="EMBL/GenBank/DDBJ databases">
        <title>Updated reference genomes for cyclostephanoid diatoms.</title>
        <authorList>
            <person name="Roberts W.R."/>
            <person name="Alverson A.J."/>
        </authorList>
    </citation>
    <scope>NUCLEOTIDE SEQUENCE [LARGE SCALE GENOMIC DNA]</scope>
    <source>
        <strain evidence="14 15">AJA010-31</strain>
    </source>
</reference>
<keyword evidence="8 12" id="KW-1133">Transmembrane helix</keyword>
<dbReference type="InterPro" id="IPR018247">
    <property type="entry name" value="EF_Hand_1_Ca_BS"/>
</dbReference>
<dbReference type="PANTHER" id="PTHR46819:SF1">
    <property type="entry name" value="EF-HAND CALCIUM-BINDING DOMAIN-CONTAINING PROTEIN 7"/>
    <property type="match status" value="1"/>
</dbReference>
<dbReference type="InterPro" id="IPR052266">
    <property type="entry name" value="Miro-EF-hand_domain"/>
</dbReference>
<accession>A0ABD3P5A0</accession>
<evidence type="ECO:0000256" key="10">
    <source>
        <dbReference type="ARBA" id="ARBA00023136"/>
    </source>
</evidence>
<dbReference type="PRINTS" id="PR00449">
    <property type="entry name" value="RASTRNSFRMNG"/>
</dbReference>
<proteinExistence type="inferred from homology"/>
<name>A0ABD3P5A0_9STRA</name>
<dbReference type="AlphaFoldDB" id="A0ABD3P5A0"/>
<dbReference type="SMART" id="SM00175">
    <property type="entry name" value="RAB"/>
    <property type="match status" value="1"/>
</dbReference>
<keyword evidence="15" id="KW-1185">Reference proteome</keyword>
<dbReference type="InterPro" id="IPR013567">
    <property type="entry name" value="EF_hand_assoc_2"/>
</dbReference>
<dbReference type="InterPro" id="IPR011992">
    <property type="entry name" value="EF-hand-dom_pair"/>
</dbReference>
<keyword evidence="7" id="KW-0106">Calcium</keyword>